<dbReference type="InterPro" id="IPR045584">
    <property type="entry name" value="Pilin-like"/>
</dbReference>
<gene>
    <name evidence="2" type="ordered locus">PSMK_12880</name>
</gene>
<name>I0IDV9_PHYMF</name>
<evidence type="ECO:0000313" key="2">
    <source>
        <dbReference type="EMBL" id="BAM03447.1"/>
    </source>
</evidence>
<evidence type="ECO:0008006" key="4">
    <source>
        <dbReference type="Google" id="ProtNLM"/>
    </source>
</evidence>
<dbReference type="NCBIfam" id="TIGR02532">
    <property type="entry name" value="IV_pilin_GFxxxE"/>
    <property type="match status" value="1"/>
</dbReference>
<keyword evidence="1" id="KW-0472">Membrane</keyword>
<dbReference type="AlphaFoldDB" id="I0IDV9"/>
<keyword evidence="1" id="KW-1133">Transmembrane helix</keyword>
<dbReference type="Gene3D" id="3.30.700.10">
    <property type="entry name" value="Glycoprotein, Type 4 Pilin"/>
    <property type="match status" value="1"/>
</dbReference>
<keyword evidence="1" id="KW-0812">Transmembrane</keyword>
<dbReference type="OrthoDB" id="283609at2"/>
<proteinExistence type="predicted"/>
<organism evidence="2 3">
    <name type="scientific">Phycisphaera mikurensis (strain NBRC 102666 / KCTC 22515 / FYK2301M01)</name>
    <dbReference type="NCBI Taxonomy" id="1142394"/>
    <lineage>
        <taxon>Bacteria</taxon>
        <taxon>Pseudomonadati</taxon>
        <taxon>Planctomycetota</taxon>
        <taxon>Phycisphaerae</taxon>
        <taxon>Phycisphaerales</taxon>
        <taxon>Phycisphaeraceae</taxon>
        <taxon>Phycisphaera</taxon>
    </lineage>
</organism>
<dbReference type="EMBL" id="AP012338">
    <property type="protein sequence ID" value="BAM03447.1"/>
    <property type="molecule type" value="Genomic_DNA"/>
</dbReference>
<dbReference type="InterPro" id="IPR012902">
    <property type="entry name" value="N_methyl_site"/>
</dbReference>
<dbReference type="PANTHER" id="PTHR30093">
    <property type="entry name" value="GENERAL SECRETION PATHWAY PROTEIN G"/>
    <property type="match status" value="1"/>
</dbReference>
<protein>
    <recommendedName>
        <fullName evidence="4">Prepilin-type N-terminal cleavage/methylation domain-containing protein</fullName>
    </recommendedName>
</protein>
<keyword evidence="3" id="KW-1185">Reference proteome</keyword>
<feature type="transmembrane region" description="Helical" evidence="1">
    <location>
        <begin position="12"/>
        <end position="37"/>
    </location>
</feature>
<dbReference type="KEGG" id="phm:PSMK_12880"/>
<dbReference type="HOGENOM" id="CLU_041661_3_0_0"/>
<dbReference type="eggNOG" id="COG2165">
    <property type="taxonomic scope" value="Bacteria"/>
</dbReference>
<reference evidence="2 3" key="1">
    <citation type="submission" date="2012-02" db="EMBL/GenBank/DDBJ databases">
        <title>Complete genome sequence of Phycisphaera mikurensis NBRC 102666.</title>
        <authorList>
            <person name="Ankai A."/>
            <person name="Hosoyama A."/>
            <person name="Terui Y."/>
            <person name="Sekine M."/>
            <person name="Fukai R."/>
            <person name="Kato Y."/>
            <person name="Nakamura S."/>
            <person name="Yamada-Narita S."/>
            <person name="Kawakoshi A."/>
            <person name="Fukunaga Y."/>
            <person name="Yamazaki S."/>
            <person name="Fujita N."/>
        </authorList>
    </citation>
    <scope>NUCLEOTIDE SEQUENCE [LARGE SCALE GENOMIC DNA]</scope>
    <source>
        <strain evidence="3">NBRC 102666 / KCTC 22515 / FYK2301M01</strain>
    </source>
</reference>
<accession>I0IDV9</accession>
<evidence type="ECO:0000256" key="1">
    <source>
        <dbReference type="SAM" id="Phobius"/>
    </source>
</evidence>
<dbReference type="RefSeq" id="WP_014436666.1">
    <property type="nucleotide sequence ID" value="NC_017080.1"/>
</dbReference>
<dbReference type="STRING" id="1142394.PSMK_12880"/>
<evidence type="ECO:0000313" key="3">
    <source>
        <dbReference type="Proteomes" id="UP000007881"/>
    </source>
</evidence>
<dbReference type="Proteomes" id="UP000007881">
    <property type="component" value="Chromosome"/>
</dbReference>
<dbReference type="PANTHER" id="PTHR30093:SF2">
    <property type="entry name" value="TYPE II SECRETION SYSTEM PROTEIN H"/>
    <property type="match status" value="1"/>
</dbReference>
<dbReference type="SUPFAM" id="SSF54523">
    <property type="entry name" value="Pili subunits"/>
    <property type="match status" value="1"/>
</dbReference>
<sequence length="276" mass="29632">MKPATPLRSAPMGFTLIELLVVISIIALLIGILLPALGAARSSARDMQCLSNTRQVAIAATAYATDNKDYSVRATSNGAFTADNITEYWSGKLVIGEYGATVEMYQCPVFEPDPSFTFDPYDGSALGAMLANPGHINWRMIDYGTNWYTVSGRRSYARPGETGQQAAARSIQTYNLADASNTIFVADSWYEAFAGAANQRGIYVIGGIPTNGGGVHARHGNQTINIGYMDGHASAFGVEDIRFNQPGGPWDPDNLGALYIPATSAATTPQNQWDEE</sequence>